<dbReference type="Gene3D" id="3.40.630.10">
    <property type="entry name" value="Zn peptidases"/>
    <property type="match status" value="1"/>
</dbReference>
<name>A0A1H8FJ69_9BACL</name>
<dbReference type="InterPro" id="IPR023367">
    <property type="entry name" value="Peptidase_M42_dom2"/>
</dbReference>
<dbReference type="InterPro" id="IPR008007">
    <property type="entry name" value="Peptidase_M42"/>
</dbReference>
<evidence type="ECO:0000313" key="6">
    <source>
        <dbReference type="EMBL" id="SEN31682.1"/>
    </source>
</evidence>
<dbReference type="SUPFAM" id="SSF101821">
    <property type="entry name" value="Aminopeptidase/glucanase lid domain"/>
    <property type="match status" value="1"/>
</dbReference>
<dbReference type="GO" id="GO:0004177">
    <property type="term" value="F:aminopeptidase activity"/>
    <property type="evidence" value="ECO:0007669"/>
    <property type="project" value="UniProtKB-KW"/>
</dbReference>
<evidence type="ECO:0000256" key="1">
    <source>
        <dbReference type="ARBA" id="ARBA00006272"/>
    </source>
</evidence>
<protein>
    <submittedName>
        <fullName evidence="6">Putative aminopeptidase FrvX</fullName>
    </submittedName>
</protein>
<dbReference type="STRING" id="1173111.SAMN05444955_108219"/>
<evidence type="ECO:0000256" key="2">
    <source>
        <dbReference type="ARBA" id="ARBA00022438"/>
    </source>
</evidence>
<dbReference type="SUPFAM" id="SSF53187">
    <property type="entry name" value="Zn-dependent exopeptidases"/>
    <property type="match status" value="1"/>
</dbReference>
<evidence type="ECO:0000313" key="7">
    <source>
        <dbReference type="Proteomes" id="UP000199695"/>
    </source>
</evidence>
<dbReference type="PANTHER" id="PTHR32481:SF0">
    <property type="entry name" value="AMINOPEPTIDASE YPDE-RELATED"/>
    <property type="match status" value="1"/>
</dbReference>
<evidence type="ECO:0000256" key="5">
    <source>
        <dbReference type="ARBA" id="ARBA00022801"/>
    </source>
</evidence>
<dbReference type="InterPro" id="IPR051464">
    <property type="entry name" value="Peptidase_M42_aminopept"/>
</dbReference>
<keyword evidence="7" id="KW-1185">Reference proteome</keyword>
<dbReference type="PANTHER" id="PTHR32481">
    <property type="entry name" value="AMINOPEPTIDASE"/>
    <property type="match status" value="1"/>
</dbReference>
<keyword evidence="2 6" id="KW-0031">Aminopeptidase</keyword>
<sequence length="420" mass="46233">MTRKKSEATESLLPVVPSVNCICCTYSAEECSSRYDEFLTAIMPKKGVQGAFPKPEGRGYQRLIHVINWKMFEDLTQTPGAPGFEGQVRKVMHAYLSRYTEEIVHDRLGSIFGVKTGDDQGPKVMVAGHMDEVGFMVTKITAEGFLKFQTLGGWWSQVLLAQRVDVITRQGKRIPGVIGSIPPHLLNEDRRRKPVDLDQMFIDIGAKNEEQVIEWGIRPGDFAVPHCPFVEMEGGTRLMSKAWDNRFGCGIAIELLEGLQRVPHPNIVYSGATVQEEVGLRGAGTAANLINPDIFLAVDCGPAGDIPGVYDGFGRIGKGVLIRIYDRTMITLPGMRDFLLDTAESENIPYQFFVSQGGTDAGRVHVIGNGIPSATIGICGRYIHSHATIVDKEDIEATKVFAVALVKRLDRSVVESILGW</sequence>
<accession>A0A1H8FJ69</accession>
<gene>
    <name evidence="6" type="ORF">SAMN05444955_108219</name>
</gene>
<keyword evidence="4" id="KW-0479">Metal-binding</keyword>
<dbReference type="EMBL" id="FOCQ01000008">
    <property type="protein sequence ID" value="SEN31682.1"/>
    <property type="molecule type" value="Genomic_DNA"/>
</dbReference>
<dbReference type="CDD" id="cd05656">
    <property type="entry name" value="M42_Frv"/>
    <property type="match status" value="1"/>
</dbReference>
<dbReference type="Proteomes" id="UP000199695">
    <property type="component" value="Unassembled WGS sequence"/>
</dbReference>
<proteinExistence type="inferred from homology"/>
<evidence type="ECO:0000256" key="4">
    <source>
        <dbReference type="ARBA" id="ARBA00022723"/>
    </source>
</evidence>
<dbReference type="Gene3D" id="2.40.30.40">
    <property type="entry name" value="Peptidase M42, domain 2"/>
    <property type="match status" value="1"/>
</dbReference>
<evidence type="ECO:0000256" key="3">
    <source>
        <dbReference type="ARBA" id="ARBA00022670"/>
    </source>
</evidence>
<keyword evidence="3" id="KW-0645">Protease</keyword>
<dbReference type="AlphaFoldDB" id="A0A1H8FJ69"/>
<organism evidence="6 7">
    <name type="scientific">Lihuaxuella thermophila</name>
    <dbReference type="NCBI Taxonomy" id="1173111"/>
    <lineage>
        <taxon>Bacteria</taxon>
        <taxon>Bacillati</taxon>
        <taxon>Bacillota</taxon>
        <taxon>Bacilli</taxon>
        <taxon>Bacillales</taxon>
        <taxon>Thermoactinomycetaceae</taxon>
        <taxon>Lihuaxuella</taxon>
    </lineage>
</organism>
<dbReference type="GO" id="GO:0006508">
    <property type="term" value="P:proteolysis"/>
    <property type="evidence" value="ECO:0007669"/>
    <property type="project" value="UniProtKB-KW"/>
</dbReference>
<reference evidence="6 7" key="1">
    <citation type="submission" date="2016-10" db="EMBL/GenBank/DDBJ databases">
        <authorList>
            <person name="de Groot N.N."/>
        </authorList>
    </citation>
    <scope>NUCLEOTIDE SEQUENCE [LARGE SCALE GENOMIC DNA]</scope>
    <source>
        <strain evidence="6 7">DSM 46701</strain>
    </source>
</reference>
<dbReference type="Pfam" id="PF05343">
    <property type="entry name" value="Peptidase_M42"/>
    <property type="match status" value="1"/>
</dbReference>
<dbReference type="GO" id="GO:0046872">
    <property type="term" value="F:metal ion binding"/>
    <property type="evidence" value="ECO:0007669"/>
    <property type="project" value="UniProtKB-KW"/>
</dbReference>
<keyword evidence="5" id="KW-0378">Hydrolase</keyword>
<comment type="similarity">
    <text evidence="1">Belongs to the peptidase M42 family.</text>
</comment>